<sequence length="126" mass="14475">MEIRPIKNEADYQAALKEIEGLMSAEMDSPEGDRLDVLVTLVEAYERKHYPIEFPDPVEAIKFRMEQQGLTVDDLVPAIGRKNRVYEILAGKRPLTLRMIENLHDAFDIPAESLLKHSRNQEHHPA</sequence>
<dbReference type="GO" id="GO:0001046">
    <property type="term" value="F:core promoter sequence-specific DNA binding"/>
    <property type="evidence" value="ECO:0007669"/>
    <property type="project" value="TreeGrafter"/>
</dbReference>
<dbReference type="InterPro" id="IPR001387">
    <property type="entry name" value="Cro/C1-type_HTH"/>
</dbReference>
<feature type="domain" description="HTH cro/C1-type" evidence="1">
    <location>
        <begin position="61"/>
        <end position="114"/>
    </location>
</feature>
<dbReference type="KEGG" id="wma:WM2015_2847"/>
<dbReference type="Gene3D" id="1.10.260.40">
    <property type="entry name" value="lambda repressor-like DNA-binding domains"/>
    <property type="match status" value="1"/>
</dbReference>
<dbReference type="PANTHER" id="PTHR40455">
    <property type="entry name" value="ANTITOXIN HIGA"/>
    <property type="match status" value="1"/>
</dbReference>
<dbReference type="InterPro" id="IPR010982">
    <property type="entry name" value="Lambda_DNA-bd_dom_sf"/>
</dbReference>
<dbReference type="SMART" id="SM00530">
    <property type="entry name" value="HTH_XRE"/>
    <property type="match status" value="1"/>
</dbReference>
<evidence type="ECO:0000313" key="3">
    <source>
        <dbReference type="Proteomes" id="UP000066624"/>
    </source>
</evidence>
<dbReference type="PATRIC" id="fig|1579979.3.peg.2911"/>
<dbReference type="PROSITE" id="PS50943">
    <property type="entry name" value="HTH_CROC1"/>
    <property type="match status" value="1"/>
</dbReference>
<reference evidence="2 3" key="1">
    <citation type="submission" date="2015-07" db="EMBL/GenBank/DDBJ databases">
        <authorList>
            <person name="Noorani M."/>
        </authorList>
    </citation>
    <scope>NUCLEOTIDE SEQUENCE [LARGE SCALE GENOMIC DNA]</scope>
    <source>
        <strain evidence="2 3">KCTC 42284</strain>
    </source>
</reference>
<proteinExistence type="predicted"/>
<dbReference type="PANTHER" id="PTHR40455:SF1">
    <property type="entry name" value="ANTITOXIN HIGA"/>
    <property type="match status" value="1"/>
</dbReference>
<keyword evidence="3" id="KW-1185">Reference proteome</keyword>
<name>A0A0K0XZV3_9GAMM</name>
<dbReference type="EMBL" id="CP012154">
    <property type="protein sequence ID" value="AKS43204.1"/>
    <property type="molecule type" value="Genomic_DNA"/>
</dbReference>
<protein>
    <submittedName>
        <fullName evidence="2">Transcriptional regulator, XRE family</fullName>
    </submittedName>
</protein>
<dbReference type="InterPro" id="IPR039060">
    <property type="entry name" value="Antitox_HigA"/>
</dbReference>
<evidence type="ECO:0000259" key="1">
    <source>
        <dbReference type="PROSITE" id="PS50943"/>
    </source>
</evidence>
<accession>A0A0K0XZV3</accession>
<evidence type="ECO:0000313" key="2">
    <source>
        <dbReference type="EMBL" id="AKS43204.1"/>
    </source>
</evidence>
<dbReference type="Proteomes" id="UP000066624">
    <property type="component" value="Chromosome"/>
</dbReference>
<dbReference type="GO" id="GO:0006355">
    <property type="term" value="P:regulation of DNA-templated transcription"/>
    <property type="evidence" value="ECO:0007669"/>
    <property type="project" value="InterPro"/>
</dbReference>
<dbReference type="SUPFAM" id="SSF47413">
    <property type="entry name" value="lambda repressor-like DNA-binding domains"/>
    <property type="match status" value="1"/>
</dbReference>
<dbReference type="AlphaFoldDB" id="A0A0K0XZV3"/>
<organism evidence="2 3">
    <name type="scientific">Wenzhouxiangella marina</name>
    <dbReference type="NCBI Taxonomy" id="1579979"/>
    <lineage>
        <taxon>Bacteria</taxon>
        <taxon>Pseudomonadati</taxon>
        <taxon>Pseudomonadota</taxon>
        <taxon>Gammaproteobacteria</taxon>
        <taxon>Chromatiales</taxon>
        <taxon>Wenzhouxiangellaceae</taxon>
        <taxon>Wenzhouxiangella</taxon>
    </lineage>
</organism>
<dbReference type="OrthoDB" id="9796786at2"/>
<dbReference type="RefSeq" id="WP_049726709.1">
    <property type="nucleotide sequence ID" value="NZ_JACHIC010000002.1"/>
</dbReference>
<gene>
    <name evidence="2" type="ORF">WM2015_2847</name>
</gene>